<comment type="caution">
    <text evidence="3">The sequence shown here is derived from an EMBL/GenBank/DDBJ whole genome shotgun (WGS) entry which is preliminary data.</text>
</comment>
<feature type="region of interest" description="Disordered" evidence="1">
    <location>
        <begin position="1089"/>
        <end position="1128"/>
    </location>
</feature>
<dbReference type="OrthoDB" id="5353066at2759"/>
<feature type="compositionally biased region" description="Polar residues" evidence="1">
    <location>
        <begin position="1112"/>
        <end position="1128"/>
    </location>
</feature>
<keyword evidence="2" id="KW-0812">Transmembrane</keyword>
<sequence length="1375" mass="149909">MAAQIPQSPSPFQPAPPLHPSTPIHSPHHSLASTASSRTPVHTLSIREYRKQQSTPTPSAGTPPGRTLRRKAAASALNELERVPSVSRSSGLALRPPFRPLHLSQSAQHLAARQNLPPSPPHLFPYEQSQEQPPRSYSADLQTPRATSFRYPSTSEAAHSQRSFDIHTIDKVSNWKPIKRLPKPNPSVCLYREVPTRDSTPSLNPVTLSRRPQLPPLRINSASPSEDLPSETRTTPSTFSFSRFPHPPHLLGPSLSPPNDESIPPLNTSFATAALATPPATPAIVHYRGTSFDLVNPHDSLLFHDIETPTRDLDSSEHLPFRSSADPRVEVDTMALKRPLYGDLSSAHSSIRGQAGNPPSVPSLPSLDLPLPPVPAALSPESSQYSSPGRSQDPSFAVSPLNVQKKDAQDSRFSLKQLTRSLTRKLGKTGETEGEELQPMPIHRVDATAGHSGNAYPRLPDQIYQTAPVTSPSDAEFSFGDYETGTQYDSLQQDNPAQRQYRFSSAPLASMIPEPSSTSEDHGGPLTSVSEGGIATRPWYEQEDWQSIAQGSSIYGSEQGSAYPPSLNDKRRSNAFDPLDYVDDDDDDSSRQNQRTSLYSYAPSVRISRRVSRPTQDLLRRSVLQGQLHEKTDTISNFIGHYDNENTGPSSLRSPETSRETTSSNLPSSPRQSTAELASIERPRAQRLTSGISQFDFNFATSSNLDEDATPPPFQNMNTQQHANVRPSGSPPQTAAPLAPAFEYAAESRNPYLPQNSEMFSGASSYGDTRLLLQLSQPLSTGLDVTSNAQTSVTSVLGPALKPSSSYSQSDGQSGPLTPQEALEQADRIFGQADALNKADQIFQEAAARSPRTDIPAMWSRRGSGNLLRNRISTGSASEAINSGDDDKGDWETIVNDSGTGRPSLDDGDSIADYSSTDDDEDALEAIPESSFATVGTQGMQRDSSMYHHPSPLGSHVNPFRSSPPALIQSGNRIVSEHASMSPPHANPPTSGTTTPLFAAKRGVISSEAWDRGFQKPPFLRFNQELEDNEEQDMLNSGPNDEILYEDPHPLAGMAPRHSVRMDLPTSGSLSTSPEDARLQRENTFEKLSTLGPKGNLTGSPQGTGMHEAGSSLANTSSPGARFSSSPYTQNEYRGFYMEPGRRSSMNRVQGSHLRKHDDDEHERTPSQVTLFPSHYRMESLSSQGSNPSISNKSAQATRKERRRSAVHGQTKLRNMLLSTDNHTLSSVNSEKGPRFMGTALDDRPSSSNTESPLRPAHHNRNLSSRNVGTLKTIDLEADFSPHLLCPERAIDPAEEAERKQKSWIIFMLFCLLPPAIILFRWVGDSVIVTLTGGRLGHVSEQPKKIAPWVWVTVNGAIVVAIVVGVIVAHSRATV</sequence>
<evidence type="ECO:0000256" key="1">
    <source>
        <dbReference type="SAM" id="MobiDB-lite"/>
    </source>
</evidence>
<feature type="region of interest" description="Disordered" evidence="1">
    <location>
        <begin position="702"/>
        <end position="735"/>
    </location>
</feature>
<feature type="compositionally biased region" description="Polar residues" evidence="1">
    <location>
        <begin position="484"/>
        <end position="495"/>
    </location>
</feature>
<feature type="region of interest" description="Disordered" evidence="1">
    <location>
        <begin position="556"/>
        <end position="601"/>
    </location>
</feature>
<keyword evidence="2" id="KW-1133">Transmembrane helix</keyword>
<feature type="compositionally biased region" description="Basic and acidic residues" evidence="1">
    <location>
        <begin position="1156"/>
        <end position="1165"/>
    </location>
</feature>
<proteinExistence type="predicted"/>
<dbReference type="Proteomes" id="UP000799444">
    <property type="component" value="Unassembled WGS sequence"/>
</dbReference>
<feature type="compositionally biased region" description="Low complexity" evidence="1">
    <location>
        <begin position="649"/>
        <end position="664"/>
    </location>
</feature>
<keyword evidence="4" id="KW-1185">Reference proteome</keyword>
<keyword evidence="2" id="KW-0472">Membrane</keyword>
<feature type="region of interest" description="Disordered" evidence="1">
    <location>
        <begin position="1141"/>
        <end position="1167"/>
    </location>
</feature>
<feature type="region of interest" description="Disordered" evidence="1">
    <location>
        <begin position="799"/>
        <end position="818"/>
    </location>
</feature>
<feature type="transmembrane region" description="Helical" evidence="2">
    <location>
        <begin position="1304"/>
        <end position="1328"/>
    </location>
</feature>
<evidence type="ECO:0000313" key="4">
    <source>
        <dbReference type="Proteomes" id="UP000799444"/>
    </source>
</evidence>
<evidence type="ECO:0000313" key="3">
    <source>
        <dbReference type="EMBL" id="KAF2737174.1"/>
    </source>
</evidence>
<dbReference type="EMBL" id="ML996118">
    <property type="protein sequence ID" value="KAF2737174.1"/>
    <property type="molecule type" value="Genomic_DNA"/>
</dbReference>
<reference evidence="3" key="1">
    <citation type="journal article" date="2020" name="Stud. Mycol.">
        <title>101 Dothideomycetes genomes: a test case for predicting lifestyles and emergence of pathogens.</title>
        <authorList>
            <person name="Haridas S."/>
            <person name="Albert R."/>
            <person name="Binder M."/>
            <person name="Bloem J."/>
            <person name="Labutti K."/>
            <person name="Salamov A."/>
            <person name="Andreopoulos B."/>
            <person name="Baker S."/>
            <person name="Barry K."/>
            <person name="Bills G."/>
            <person name="Bluhm B."/>
            <person name="Cannon C."/>
            <person name="Castanera R."/>
            <person name="Culley D."/>
            <person name="Daum C."/>
            <person name="Ezra D."/>
            <person name="Gonzalez J."/>
            <person name="Henrissat B."/>
            <person name="Kuo A."/>
            <person name="Liang C."/>
            <person name="Lipzen A."/>
            <person name="Lutzoni F."/>
            <person name="Magnuson J."/>
            <person name="Mondo S."/>
            <person name="Nolan M."/>
            <person name="Ohm R."/>
            <person name="Pangilinan J."/>
            <person name="Park H.-J."/>
            <person name="Ramirez L."/>
            <person name="Alfaro M."/>
            <person name="Sun H."/>
            <person name="Tritt A."/>
            <person name="Yoshinaga Y."/>
            <person name="Zwiers L.-H."/>
            <person name="Turgeon B."/>
            <person name="Goodwin S."/>
            <person name="Spatafora J."/>
            <person name="Crous P."/>
            <person name="Grigoriev I."/>
        </authorList>
    </citation>
    <scope>NUCLEOTIDE SEQUENCE</scope>
    <source>
        <strain evidence="3">CBS 125425</strain>
    </source>
</reference>
<accession>A0A9P4V3Y7</accession>
<feature type="compositionally biased region" description="Polar residues" evidence="1">
    <location>
        <begin position="197"/>
        <end position="207"/>
    </location>
</feature>
<feature type="compositionally biased region" description="Pro residues" evidence="1">
    <location>
        <begin position="8"/>
        <end position="20"/>
    </location>
</feature>
<feature type="region of interest" description="Disordered" evidence="1">
    <location>
        <begin position="106"/>
        <end position="162"/>
    </location>
</feature>
<feature type="region of interest" description="Disordered" evidence="1">
    <location>
        <begin position="636"/>
        <end position="678"/>
    </location>
</feature>
<feature type="compositionally biased region" description="Low complexity" evidence="1">
    <location>
        <begin position="804"/>
        <end position="815"/>
    </location>
</feature>
<feature type="compositionally biased region" description="Polar residues" evidence="1">
    <location>
        <begin position="1217"/>
        <end position="1230"/>
    </location>
</feature>
<name>A0A9P4V3Y7_9PLEO</name>
<feature type="transmembrane region" description="Helical" evidence="2">
    <location>
        <begin position="1349"/>
        <end position="1369"/>
    </location>
</feature>
<feature type="compositionally biased region" description="Polar residues" evidence="1">
    <location>
        <begin position="31"/>
        <end position="42"/>
    </location>
</feature>
<feature type="region of interest" description="Disordered" evidence="1">
    <location>
        <begin position="1179"/>
        <end position="1263"/>
    </location>
</feature>
<feature type="compositionally biased region" description="Low complexity" evidence="1">
    <location>
        <begin position="232"/>
        <end position="244"/>
    </location>
</feature>
<feature type="region of interest" description="Disordered" evidence="1">
    <location>
        <begin position="877"/>
        <end position="909"/>
    </location>
</feature>
<organism evidence="3 4">
    <name type="scientific">Polyplosphaeria fusca</name>
    <dbReference type="NCBI Taxonomy" id="682080"/>
    <lineage>
        <taxon>Eukaryota</taxon>
        <taxon>Fungi</taxon>
        <taxon>Dikarya</taxon>
        <taxon>Ascomycota</taxon>
        <taxon>Pezizomycotina</taxon>
        <taxon>Dothideomycetes</taxon>
        <taxon>Pleosporomycetidae</taxon>
        <taxon>Pleosporales</taxon>
        <taxon>Tetraplosphaeriaceae</taxon>
        <taxon>Polyplosphaeria</taxon>
    </lineage>
</organism>
<feature type="region of interest" description="Disordered" evidence="1">
    <location>
        <begin position="1"/>
        <end position="71"/>
    </location>
</feature>
<protein>
    <submittedName>
        <fullName evidence="3">Uncharacterized protein</fullName>
    </submittedName>
</protein>
<feature type="compositionally biased region" description="Polar residues" evidence="1">
    <location>
        <begin position="384"/>
        <end position="394"/>
    </location>
</feature>
<feature type="compositionally biased region" description="Polar residues" evidence="1">
    <location>
        <begin position="1180"/>
        <end position="1197"/>
    </location>
</feature>
<feature type="region of interest" description="Disordered" evidence="1">
    <location>
        <begin position="468"/>
        <end position="495"/>
    </location>
</feature>
<feature type="region of interest" description="Disordered" evidence="1">
    <location>
        <begin position="347"/>
        <end position="416"/>
    </location>
</feature>
<feature type="compositionally biased region" description="Low complexity" evidence="1">
    <location>
        <begin position="54"/>
        <end position="66"/>
    </location>
</feature>
<evidence type="ECO:0000256" key="2">
    <source>
        <dbReference type="SAM" id="Phobius"/>
    </source>
</evidence>
<feature type="region of interest" description="Disordered" evidence="1">
    <location>
        <begin position="509"/>
        <end position="532"/>
    </location>
</feature>
<feature type="compositionally biased region" description="Polar residues" evidence="1">
    <location>
        <begin position="127"/>
        <end position="161"/>
    </location>
</feature>
<feature type="compositionally biased region" description="Polar residues" evidence="1">
    <location>
        <begin position="665"/>
        <end position="676"/>
    </location>
</feature>
<feature type="region of interest" description="Disordered" evidence="1">
    <location>
        <begin position="194"/>
        <end position="266"/>
    </location>
</feature>
<gene>
    <name evidence="3" type="ORF">EJ04DRAFT_574812</name>
</gene>